<evidence type="ECO:0008006" key="3">
    <source>
        <dbReference type="Google" id="ProtNLM"/>
    </source>
</evidence>
<name>A0A327YPW6_9BACL</name>
<proteinExistence type="predicted"/>
<gene>
    <name evidence="1" type="ORF">B0I26_102279</name>
</gene>
<sequence length="69" mass="7740">MEIKVMTFNIHHGKGMDHKADLYRIAEVIEKSDADMIGLNEVDQVIKAEVIAKTANASDHLPLKATLFY</sequence>
<dbReference type="InterPro" id="IPR036691">
    <property type="entry name" value="Endo/exonu/phosph_ase_sf"/>
</dbReference>
<dbReference type="EMBL" id="QLMH01000002">
    <property type="protein sequence ID" value="RAK22287.1"/>
    <property type="molecule type" value="Genomic_DNA"/>
</dbReference>
<comment type="caution">
    <text evidence="1">The sequence shown here is derived from an EMBL/GenBank/DDBJ whole genome shotgun (WGS) entry which is preliminary data.</text>
</comment>
<dbReference type="SUPFAM" id="SSF56219">
    <property type="entry name" value="DNase I-like"/>
    <property type="match status" value="1"/>
</dbReference>
<accession>A0A327YPW6</accession>
<evidence type="ECO:0000313" key="2">
    <source>
        <dbReference type="Proteomes" id="UP000248555"/>
    </source>
</evidence>
<protein>
    <recommendedName>
        <fullName evidence="3">Endonuclease/exonuclease/phosphatase family protein</fullName>
    </recommendedName>
</protein>
<dbReference type="Gene3D" id="3.60.10.10">
    <property type="entry name" value="Endonuclease/exonuclease/phosphatase"/>
    <property type="match status" value="1"/>
</dbReference>
<keyword evidence="2" id="KW-1185">Reference proteome</keyword>
<evidence type="ECO:0000313" key="1">
    <source>
        <dbReference type="EMBL" id="RAK22287.1"/>
    </source>
</evidence>
<organism evidence="1 2">
    <name type="scientific">Paranoxybacillus vitaminiphilus</name>
    <dbReference type="NCBI Taxonomy" id="581036"/>
    <lineage>
        <taxon>Bacteria</taxon>
        <taxon>Bacillati</taxon>
        <taxon>Bacillota</taxon>
        <taxon>Bacilli</taxon>
        <taxon>Bacillales</taxon>
        <taxon>Anoxybacillaceae</taxon>
        <taxon>Paranoxybacillus</taxon>
    </lineage>
</organism>
<dbReference type="AlphaFoldDB" id="A0A327YPW6"/>
<dbReference type="Proteomes" id="UP000248555">
    <property type="component" value="Unassembled WGS sequence"/>
</dbReference>
<reference evidence="1 2" key="1">
    <citation type="submission" date="2018-06" db="EMBL/GenBank/DDBJ databases">
        <title>Genomic Encyclopedia of Type Strains, Phase III (KMG-III): the genomes of soil and plant-associated and newly described type strains.</title>
        <authorList>
            <person name="Whitman W."/>
        </authorList>
    </citation>
    <scope>NUCLEOTIDE SEQUENCE [LARGE SCALE GENOMIC DNA]</scope>
    <source>
        <strain evidence="1 2">CGMCC 1.8979</strain>
    </source>
</reference>